<feature type="domain" description="Type II secretion system protein GspF" evidence="9">
    <location>
        <begin position="272"/>
        <end position="393"/>
    </location>
</feature>
<dbReference type="InterPro" id="IPR042094">
    <property type="entry name" value="T2SS_GspF_sf"/>
</dbReference>
<comment type="subcellular location">
    <subcellularLocation>
        <location evidence="1">Cell inner membrane</location>
        <topology evidence="1">Multi-pass membrane protein</topology>
    </subcellularLocation>
</comment>
<protein>
    <recommendedName>
        <fullName evidence="9">Type II secretion system protein GspF domain-containing protein</fullName>
    </recommendedName>
</protein>
<accession>A0A381SMM1</accession>
<proteinExistence type="inferred from homology"/>
<dbReference type="PANTHER" id="PTHR30012">
    <property type="entry name" value="GENERAL SECRETION PATHWAY PROTEIN"/>
    <property type="match status" value="1"/>
</dbReference>
<evidence type="ECO:0000256" key="3">
    <source>
        <dbReference type="ARBA" id="ARBA00022475"/>
    </source>
</evidence>
<reference evidence="10" key="1">
    <citation type="submission" date="2018-05" db="EMBL/GenBank/DDBJ databases">
        <authorList>
            <person name="Lanie J.A."/>
            <person name="Ng W.-L."/>
            <person name="Kazmierczak K.M."/>
            <person name="Andrzejewski T.M."/>
            <person name="Davidsen T.M."/>
            <person name="Wayne K.J."/>
            <person name="Tettelin H."/>
            <person name="Glass J.I."/>
            <person name="Rusch D."/>
            <person name="Podicherti R."/>
            <person name="Tsui H.-C.T."/>
            <person name="Winkler M.E."/>
        </authorList>
    </citation>
    <scope>NUCLEOTIDE SEQUENCE</scope>
</reference>
<evidence type="ECO:0000256" key="7">
    <source>
        <dbReference type="ARBA" id="ARBA00023136"/>
    </source>
</evidence>
<feature type="transmembrane region" description="Helical" evidence="8">
    <location>
        <begin position="210"/>
        <end position="239"/>
    </location>
</feature>
<keyword evidence="4" id="KW-0997">Cell inner membrane</keyword>
<evidence type="ECO:0000256" key="1">
    <source>
        <dbReference type="ARBA" id="ARBA00004429"/>
    </source>
</evidence>
<organism evidence="10">
    <name type="scientific">marine metagenome</name>
    <dbReference type="NCBI Taxonomy" id="408172"/>
    <lineage>
        <taxon>unclassified sequences</taxon>
        <taxon>metagenomes</taxon>
        <taxon>ecological metagenomes</taxon>
    </lineage>
</organism>
<dbReference type="PRINTS" id="PR00812">
    <property type="entry name" value="BCTERIALGSPF"/>
</dbReference>
<name>A0A381SMM1_9ZZZZ</name>
<dbReference type="AlphaFoldDB" id="A0A381SMM1"/>
<dbReference type="PANTHER" id="PTHR30012:SF7">
    <property type="entry name" value="PROTEIN TRANSPORT PROTEIN HOFC HOMOLOG"/>
    <property type="match status" value="1"/>
</dbReference>
<feature type="non-terminal residue" evidence="10">
    <location>
        <position position="1"/>
    </location>
</feature>
<sequence length="402" mass="43657">VEFRCRLGTETGEVLEEVHVAESASKLRQELEGKGFYILSLTRRGFLRGTGLTLRSRRSIKTREFLVFNQELAALLRAGMPLVQSLEILGQRVEDPNLRVLLSDVHDRVRSGAALSEAFEAQGDVVPGIYTASLLAGEKSGGLEEVIRRYVDHVKVISAVKRKTVSALVYPLILLLLSFVVVSIIVFRVVPEFEGFYRGFGTELPLATRAIVSFSSLLRAHVLLVVSSVGAAVVGGWYWTQRPGWAAAFDRVVLKIPAVGHIAGRFATSQLARTLATLLSGGIPLVNAIDVSSRALGNRYFADELSLVGQRVREGESLSASLAAREIFPPVAVKMVEVGESTGALQEMLTNVADFFDEEIDTQLGRFVTIIEPVLLVVMGVVIAALLAALYMPLLQIGSVLS</sequence>
<evidence type="ECO:0000256" key="2">
    <source>
        <dbReference type="ARBA" id="ARBA00005745"/>
    </source>
</evidence>
<keyword evidence="3" id="KW-1003">Cell membrane</keyword>
<dbReference type="EMBL" id="UINC01003016">
    <property type="protein sequence ID" value="SVA02543.1"/>
    <property type="molecule type" value="Genomic_DNA"/>
</dbReference>
<evidence type="ECO:0000256" key="8">
    <source>
        <dbReference type="SAM" id="Phobius"/>
    </source>
</evidence>
<dbReference type="Gene3D" id="1.20.81.30">
    <property type="entry name" value="Type II secretion system (T2SS), domain F"/>
    <property type="match status" value="2"/>
</dbReference>
<evidence type="ECO:0000256" key="4">
    <source>
        <dbReference type="ARBA" id="ARBA00022519"/>
    </source>
</evidence>
<dbReference type="FunFam" id="1.20.81.30:FF:000001">
    <property type="entry name" value="Type II secretion system protein F"/>
    <property type="match status" value="1"/>
</dbReference>
<keyword evidence="5 8" id="KW-0812">Transmembrane</keyword>
<feature type="domain" description="Type II secretion system protein GspF" evidence="9">
    <location>
        <begin position="70"/>
        <end position="191"/>
    </location>
</feature>
<comment type="similarity">
    <text evidence="2">Belongs to the GSP F family.</text>
</comment>
<dbReference type="GO" id="GO:0015628">
    <property type="term" value="P:protein secretion by the type II secretion system"/>
    <property type="evidence" value="ECO:0007669"/>
    <property type="project" value="TreeGrafter"/>
</dbReference>
<keyword evidence="6 8" id="KW-1133">Transmembrane helix</keyword>
<evidence type="ECO:0000259" key="9">
    <source>
        <dbReference type="Pfam" id="PF00482"/>
    </source>
</evidence>
<dbReference type="Pfam" id="PF00482">
    <property type="entry name" value="T2SSF"/>
    <property type="match status" value="2"/>
</dbReference>
<gene>
    <name evidence="10" type="ORF">METZ01_LOCUS55397</name>
</gene>
<evidence type="ECO:0000256" key="6">
    <source>
        <dbReference type="ARBA" id="ARBA00022989"/>
    </source>
</evidence>
<feature type="transmembrane region" description="Helical" evidence="8">
    <location>
        <begin position="168"/>
        <end position="190"/>
    </location>
</feature>
<dbReference type="GO" id="GO:0005886">
    <property type="term" value="C:plasma membrane"/>
    <property type="evidence" value="ECO:0007669"/>
    <property type="project" value="UniProtKB-SubCell"/>
</dbReference>
<evidence type="ECO:0000313" key="10">
    <source>
        <dbReference type="EMBL" id="SVA02543.1"/>
    </source>
</evidence>
<evidence type="ECO:0000256" key="5">
    <source>
        <dbReference type="ARBA" id="ARBA00022692"/>
    </source>
</evidence>
<feature type="transmembrane region" description="Helical" evidence="8">
    <location>
        <begin position="374"/>
        <end position="394"/>
    </location>
</feature>
<keyword evidence="7 8" id="KW-0472">Membrane</keyword>
<dbReference type="InterPro" id="IPR003004">
    <property type="entry name" value="GspF/PilC"/>
</dbReference>
<dbReference type="InterPro" id="IPR018076">
    <property type="entry name" value="T2SS_GspF_dom"/>
</dbReference>